<dbReference type="InterPro" id="IPR002656">
    <property type="entry name" value="Acyl_transf_3_dom"/>
</dbReference>
<feature type="transmembrane region" description="Helical" evidence="1">
    <location>
        <begin position="58"/>
        <end position="79"/>
    </location>
</feature>
<comment type="caution">
    <text evidence="3">The sequence shown here is derived from an EMBL/GenBank/DDBJ whole genome shotgun (WGS) entry which is preliminary data.</text>
</comment>
<dbReference type="PANTHER" id="PTHR23028">
    <property type="entry name" value="ACETYLTRANSFERASE"/>
    <property type="match status" value="1"/>
</dbReference>
<feature type="transmembrane region" description="Helical" evidence="1">
    <location>
        <begin position="258"/>
        <end position="280"/>
    </location>
</feature>
<reference evidence="3 4" key="1">
    <citation type="submission" date="2019-03" db="EMBL/GenBank/DDBJ databases">
        <title>Genomic Encyclopedia of Type Strains, Phase IV (KMG-V): Genome sequencing to study the core and pangenomes of soil and plant-associated prokaryotes.</title>
        <authorList>
            <person name="Whitman W."/>
        </authorList>
    </citation>
    <scope>NUCLEOTIDE SEQUENCE [LARGE SCALE GENOMIC DNA]</scope>
    <source>
        <strain evidence="3 4">IE4868</strain>
    </source>
</reference>
<keyword evidence="1" id="KW-0812">Transmembrane</keyword>
<keyword evidence="1" id="KW-1133">Transmembrane helix</keyword>
<feature type="transmembrane region" description="Helical" evidence="1">
    <location>
        <begin position="235"/>
        <end position="252"/>
    </location>
</feature>
<evidence type="ECO:0000313" key="3">
    <source>
        <dbReference type="EMBL" id="TCU31281.1"/>
    </source>
</evidence>
<dbReference type="GO" id="GO:0016020">
    <property type="term" value="C:membrane"/>
    <property type="evidence" value="ECO:0007669"/>
    <property type="project" value="TreeGrafter"/>
</dbReference>
<dbReference type="Proteomes" id="UP000295507">
    <property type="component" value="Unassembled WGS sequence"/>
</dbReference>
<feature type="transmembrane region" description="Helical" evidence="1">
    <location>
        <begin position="143"/>
        <end position="164"/>
    </location>
</feature>
<keyword evidence="1" id="KW-0472">Membrane</keyword>
<dbReference type="InterPro" id="IPR050879">
    <property type="entry name" value="Acyltransferase_3"/>
</dbReference>
<proteinExistence type="predicted"/>
<feature type="transmembrane region" description="Helical" evidence="1">
    <location>
        <begin position="99"/>
        <end position="117"/>
    </location>
</feature>
<dbReference type="GO" id="GO:0009103">
    <property type="term" value="P:lipopolysaccharide biosynthetic process"/>
    <property type="evidence" value="ECO:0007669"/>
    <property type="project" value="TreeGrafter"/>
</dbReference>
<evidence type="ECO:0000313" key="4">
    <source>
        <dbReference type="Proteomes" id="UP000295507"/>
    </source>
</evidence>
<feature type="transmembrane region" description="Helical" evidence="1">
    <location>
        <begin position="330"/>
        <end position="351"/>
    </location>
</feature>
<evidence type="ECO:0000259" key="2">
    <source>
        <dbReference type="Pfam" id="PF01757"/>
    </source>
</evidence>
<feature type="transmembrane region" description="Helical" evidence="1">
    <location>
        <begin position="20"/>
        <end position="38"/>
    </location>
</feature>
<feature type="transmembrane region" description="Helical" evidence="1">
    <location>
        <begin position="292"/>
        <end position="310"/>
    </location>
</feature>
<protein>
    <submittedName>
        <fullName evidence="3">Peptidoglycan/LPS O-acetylase OafA/YrhL</fullName>
    </submittedName>
</protein>
<evidence type="ECO:0000256" key="1">
    <source>
        <dbReference type="SAM" id="Phobius"/>
    </source>
</evidence>
<dbReference type="Pfam" id="PF01757">
    <property type="entry name" value="Acyl_transf_3"/>
    <property type="match status" value="1"/>
</dbReference>
<dbReference type="AlphaFoldDB" id="A0A4R3R958"/>
<dbReference type="EMBL" id="SMBK01000031">
    <property type="protein sequence ID" value="TCU31281.1"/>
    <property type="molecule type" value="Genomic_DNA"/>
</dbReference>
<accession>A0A4R3R958</accession>
<organism evidence="3 4">
    <name type="scientific">Rhizobium azibense</name>
    <dbReference type="NCBI Taxonomy" id="1136135"/>
    <lineage>
        <taxon>Bacteria</taxon>
        <taxon>Pseudomonadati</taxon>
        <taxon>Pseudomonadota</taxon>
        <taxon>Alphaproteobacteria</taxon>
        <taxon>Hyphomicrobiales</taxon>
        <taxon>Rhizobiaceae</taxon>
        <taxon>Rhizobium/Agrobacterium group</taxon>
        <taxon>Rhizobium</taxon>
    </lineage>
</organism>
<sequence>MRVSLLKNIFFLRSEPKREIELDFVRAIAILLAVGWHFNHVASGSFVSRAILLPGAAIGWAGVDLFFVLSGFLIGRIIFCELRDKGSFDLKRFYIRRFFKLWPLLYLSLFALAVFSGEPPFQYVPQIAFHVQNYFAPSIANHLWSLAVEEHFYLIVAVLLSLFVRFRWSERVVPTSCMLAIVIAPILRAIANDIGMNPVEIQWQTQFRVDSLAAGVLLAWIAVFREQFWNRTFRFRTLFAVIAVLGSAVLFNSDKYSYFGSTIGYSVAYVTSAAFMLSVYRTRLFTSGSWPSRLVVGISMISYAMYIWHVPVAGFLARIAPRLGLQEGQLIYVGLCYSLSFLVAYLATVIIEQPSLALRDKLFPRKSNGELPAAKALTEEAPLAPATNNL</sequence>
<dbReference type="PANTHER" id="PTHR23028:SF53">
    <property type="entry name" value="ACYL_TRANSF_3 DOMAIN-CONTAINING PROTEIN"/>
    <property type="match status" value="1"/>
</dbReference>
<dbReference type="GO" id="GO:0016747">
    <property type="term" value="F:acyltransferase activity, transferring groups other than amino-acyl groups"/>
    <property type="evidence" value="ECO:0007669"/>
    <property type="project" value="InterPro"/>
</dbReference>
<feature type="domain" description="Acyltransferase 3" evidence="2">
    <location>
        <begin position="21"/>
        <end position="348"/>
    </location>
</feature>
<name>A0A4R3R958_9HYPH</name>
<gene>
    <name evidence="3" type="ORF">EV129_1317</name>
</gene>
<feature type="transmembrane region" description="Helical" evidence="1">
    <location>
        <begin position="171"/>
        <end position="191"/>
    </location>
</feature>